<gene>
    <name evidence="9" type="ordered locus">Mesil_2790</name>
</gene>
<evidence type="ECO:0000256" key="6">
    <source>
        <dbReference type="ARBA" id="ARBA00023136"/>
    </source>
</evidence>
<dbReference type="HOGENOM" id="CLU_608238_0_0_0"/>
<keyword evidence="2 7" id="KW-0813">Transport</keyword>
<dbReference type="eggNOG" id="COG0395">
    <property type="taxonomic scope" value="Bacteria"/>
</dbReference>
<comment type="subcellular location">
    <subcellularLocation>
        <location evidence="1 7">Cell membrane</location>
        <topology evidence="1 7">Multi-pass membrane protein</topology>
    </subcellularLocation>
</comment>
<dbReference type="PANTHER" id="PTHR43744">
    <property type="entry name" value="ABC TRANSPORTER PERMEASE PROTEIN MG189-RELATED-RELATED"/>
    <property type="match status" value="1"/>
</dbReference>
<feature type="transmembrane region" description="Helical" evidence="7">
    <location>
        <begin position="252"/>
        <end position="274"/>
    </location>
</feature>
<evidence type="ECO:0000256" key="5">
    <source>
        <dbReference type="ARBA" id="ARBA00022989"/>
    </source>
</evidence>
<dbReference type="PROSITE" id="PS50928">
    <property type="entry name" value="ABC_TM1"/>
    <property type="match status" value="1"/>
</dbReference>
<proteinExistence type="inferred from homology"/>
<keyword evidence="3" id="KW-1003">Cell membrane</keyword>
<feature type="transmembrane region" description="Helical" evidence="7">
    <location>
        <begin position="419"/>
        <end position="440"/>
    </location>
</feature>
<protein>
    <submittedName>
        <fullName evidence="9">Binding-protein-dependent transport systems inner membrane component</fullName>
    </submittedName>
</protein>
<evidence type="ECO:0000256" key="7">
    <source>
        <dbReference type="RuleBase" id="RU363032"/>
    </source>
</evidence>
<dbReference type="GO" id="GO:0055085">
    <property type="term" value="P:transmembrane transport"/>
    <property type="evidence" value="ECO:0007669"/>
    <property type="project" value="InterPro"/>
</dbReference>
<dbReference type="InterPro" id="IPR035906">
    <property type="entry name" value="MetI-like_sf"/>
</dbReference>
<evidence type="ECO:0000313" key="9">
    <source>
        <dbReference type="EMBL" id="ADH64635.1"/>
    </source>
</evidence>
<feature type="domain" description="ABC transmembrane type-1" evidence="8">
    <location>
        <begin position="248"/>
        <end position="440"/>
    </location>
</feature>
<dbReference type="Proteomes" id="UP000001916">
    <property type="component" value="Chromosome"/>
</dbReference>
<evidence type="ECO:0000259" key="8">
    <source>
        <dbReference type="PROSITE" id="PS50928"/>
    </source>
</evidence>
<dbReference type="CDD" id="cd06261">
    <property type="entry name" value="TM_PBP2"/>
    <property type="match status" value="1"/>
</dbReference>
<sequence>MATQIARPKAKLDERFLARQRWARVGWVYGAMLALTVFFIGPFYVAFLGSLKDNPLEYPFRYYFAQLQPANWVAAWRLGQQGAGNPWTGGFAPGAKVPFEVAYFVPRDQQPVPPTVVVPTRRAGAGLSAVLVEVQASQYAKVSPVEEVSRTPATVDGEPGQIVRYRFTVTYPGSGPKAPRLPLDVEAPRTQRFYDATLDPNRLERRGRVASWDSITPGFFGYTFRNYLRVFNEARNPDTRESLFLRWTANTFFVALAAVVINLIFASMAGYALARMYLPGKNLIFGAIILLLAVPAQVTFISNYLVLRDLGLVGALWGLIIWIGVDMARVFLMKQFFESIPREIEEAALIDGANPLVTFFRIILPMATPALGALTILTFQGVWNEFFKATVILSAQQNNYTLPLGLNFFRSSYGVQGDWGAMLASAFLSMIPVVILFVVFQRYFVEGVSTSGVKG</sequence>
<dbReference type="KEGG" id="msv:Mesil_2790"/>
<feature type="transmembrane region" description="Helical" evidence="7">
    <location>
        <begin position="283"/>
        <end position="306"/>
    </location>
</feature>
<keyword evidence="10" id="KW-1185">Reference proteome</keyword>
<feature type="transmembrane region" description="Helical" evidence="7">
    <location>
        <begin position="25"/>
        <end position="47"/>
    </location>
</feature>
<feature type="transmembrane region" description="Helical" evidence="7">
    <location>
        <begin position="362"/>
        <end position="383"/>
    </location>
</feature>
<dbReference type="InterPro" id="IPR000515">
    <property type="entry name" value="MetI-like"/>
</dbReference>
<evidence type="ECO:0000256" key="3">
    <source>
        <dbReference type="ARBA" id="ARBA00022475"/>
    </source>
</evidence>
<keyword evidence="5 7" id="KW-1133">Transmembrane helix</keyword>
<evidence type="ECO:0000313" key="10">
    <source>
        <dbReference type="Proteomes" id="UP000001916"/>
    </source>
</evidence>
<accession>D7BCD8</accession>
<organism evidence="9 10">
    <name type="scientific">Allomeiothermus silvanus (strain ATCC 700542 / DSM 9946 / NBRC 106475 / NCIMB 13440 / VI-R2)</name>
    <name type="common">Thermus silvanus</name>
    <dbReference type="NCBI Taxonomy" id="526227"/>
    <lineage>
        <taxon>Bacteria</taxon>
        <taxon>Thermotogati</taxon>
        <taxon>Deinococcota</taxon>
        <taxon>Deinococci</taxon>
        <taxon>Thermales</taxon>
        <taxon>Thermaceae</taxon>
        <taxon>Allomeiothermus</taxon>
    </lineage>
</organism>
<keyword evidence="6 7" id="KW-0472">Membrane</keyword>
<dbReference type="PANTHER" id="PTHR43744:SF12">
    <property type="entry name" value="ABC TRANSPORTER PERMEASE PROTEIN MG189-RELATED"/>
    <property type="match status" value="1"/>
</dbReference>
<name>D7BCD8_ALLS1</name>
<evidence type="ECO:0000256" key="4">
    <source>
        <dbReference type="ARBA" id="ARBA00022692"/>
    </source>
</evidence>
<dbReference type="STRING" id="526227.Mesil_2790"/>
<keyword evidence="4 7" id="KW-0812">Transmembrane</keyword>
<evidence type="ECO:0000256" key="2">
    <source>
        <dbReference type="ARBA" id="ARBA00022448"/>
    </source>
</evidence>
<dbReference type="Gene3D" id="1.10.3720.10">
    <property type="entry name" value="MetI-like"/>
    <property type="match status" value="1"/>
</dbReference>
<dbReference type="RefSeq" id="WP_013159170.1">
    <property type="nucleotide sequence ID" value="NC_014212.1"/>
</dbReference>
<dbReference type="EMBL" id="CP002042">
    <property type="protein sequence ID" value="ADH64635.1"/>
    <property type="molecule type" value="Genomic_DNA"/>
</dbReference>
<dbReference type="Pfam" id="PF00528">
    <property type="entry name" value="BPD_transp_1"/>
    <property type="match status" value="1"/>
</dbReference>
<reference evidence="9 10" key="1">
    <citation type="journal article" date="2010" name="Stand. Genomic Sci.">
        <title>Complete genome sequence of Meiothermus silvanus type strain (VI-R2).</title>
        <authorList>
            <person name="Sikorski J."/>
            <person name="Tindall B.J."/>
            <person name="Lowry S."/>
            <person name="Lucas S."/>
            <person name="Nolan M."/>
            <person name="Copeland A."/>
            <person name="Glavina Del Rio T."/>
            <person name="Tice H."/>
            <person name="Cheng J.F."/>
            <person name="Han C."/>
            <person name="Pitluck S."/>
            <person name="Liolios K."/>
            <person name="Ivanova N."/>
            <person name="Mavromatis K."/>
            <person name="Mikhailova N."/>
            <person name="Pati A."/>
            <person name="Goodwin L."/>
            <person name="Chen A."/>
            <person name="Palaniappan K."/>
            <person name="Land M."/>
            <person name="Hauser L."/>
            <person name="Chang Y.J."/>
            <person name="Jeffries C.D."/>
            <person name="Rohde M."/>
            <person name="Goker M."/>
            <person name="Woyke T."/>
            <person name="Bristow J."/>
            <person name="Eisen J.A."/>
            <person name="Markowitz V."/>
            <person name="Hugenholtz P."/>
            <person name="Kyrpides N.C."/>
            <person name="Klenk H.P."/>
            <person name="Lapidus A."/>
        </authorList>
    </citation>
    <scope>NUCLEOTIDE SEQUENCE [LARGE SCALE GENOMIC DNA]</scope>
    <source>
        <strain evidence="10">ATCC 700542 / DSM 9946 / VI-R2</strain>
    </source>
</reference>
<dbReference type="AlphaFoldDB" id="D7BCD8"/>
<dbReference type="GO" id="GO:0005886">
    <property type="term" value="C:plasma membrane"/>
    <property type="evidence" value="ECO:0007669"/>
    <property type="project" value="UniProtKB-SubCell"/>
</dbReference>
<dbReference type="OrthoDB" id="26902at2"/>
<comment type="similarity">
    <text evidence="7">Belongs to the binding-protein-dependent transport system permease family.</text>
</comment>
<dbReference type="SUPFAM" id="SSF161098">
    <property type="entry name" value="MetI-like"/>
    <property type="match status" value="1"/>
</dbReference>
<evidence type="ECO:0000256" key="1">
    <source>
        <dbReference type="ARBA" id="ARBA00004651"/>
    </source>
</evidence>
<feature type="transmembrane region" description="Helical" evidence="7">
    <location>
        <begin position="312"/>
        <end position="332"/>
    </location>
</feature>